<sequence>MNKEILRLVNLADNKVAKTNEIMNKEIPRLVNLAVNKNHEVDPINVQEMISKEFEVFTPLKNLETKIDSNVASTEDNESRIKLLHEIDKIDNLESLDLLQRSHIKWDIEGDENSKFFHGLLNQTHRTNSTHGIMHEDVWIAAPPQVKEIFLNFFKEKFQPYDSMSEFPPISFPSNLSPYDHELSKKEVSLDEIKSAV</sequence>
<dbReference type="Proteomes" id="UP001151760">
    <property type="component" value="Unassembled WGS sequence"/>
</dbReference>
<proteinExistence type="predicted"/>
<dbReference type="EMBL" id="BQNB010015106">
    <property type="protein sequence ID" value="GJT36088.1"/>
    <property type="molecule type" value="Genomic_DNA"/>
</dbReference>
<organism evidence="1 2">
    <name type="scientific">Tanacetum coccineum</name>
    <dbReference type="NCBI Taxonomy" id="301880"/>
    <lineage>
        <taxon>Eukaryota</taxon>
        <taxon>Viridiplantae</taxon>
        <taxon>Streptophyta</taxon>
        <taxon>Embryophyta</taxon>
        <taxon>Tracheophyta</taxon>
        <taxon>Spermatophyta</taxon>
        <taxon>Magnoliopsida</taxon>
        <taxon>eudicotyledons</taxon>
        <taxon>Gunneridae</taxon>
        <taxon>Pentapetalae</taxon>
        <taxon>asterids</taxon>
        <taxon>campanulids</taxon>
        <taxon>Asterales</taxon>
        <taxon>Asteraceae</taxon>
        <taxon>Asteroideae</taxon>
        <taxon>Anthemideae</taxon>
        <taxon>Anthemidinae</taxon>
        <taxon>Tanacetum</taxon>
    </lineage>
</organism>
<gene>
    <name evidence="1" type="ORF">Tco_0926507</name>
</gene>
<reference evidence="1" key="2">
    <citation type="submission" date="2022-01" db="EMBL/GenBank/DDBJ databases">
        <authorList>
            <person name="Yamashiro T."/>
            <person name="Shiraishi A."/>
            <person name="Satake H."/>
            <person name="Nakayama K."/>
        </authorList>
    </citation>
    <scope>NUCLEOTIDE SEQUENCE</scope>
</reference>
<evidence type="ECO:0000313" key="2">
    <source>
        <dbReference type="Proteomes" id="UP001151760"/>
    </source>
</evidence>
<evidence type="ECO:0000313" key="1">
    <source>
        <dbReference type="EMBL" id="GJT36088.1"/>
    </source>
</evidence>
<reference evidence="1" key="1">
    <citation type="journal article" date="2022" name="Int. J. Mol. Sci.">
        <title>Draft Genome of Tanacetum Coccineum: Genomic Comparison of Closely Related Tanacetum-Family Plants.</title>
        <authorList>
            <person name="Yamashiro T."/>
            <person name="Shiraishi A."/>
            <person name="Nakayama K."/>
            <person name="Satake H."/>
        </authorList>
    </citation>
    <scope>NUCLEOTIDE SEQUENCE</scope>
</reference>
<name>A0ABQ5DCS7_9ASTR</name>
<accession>A0ABQ5DCS7</accession>
<comment type="caution">
    <text evidence="1">The sequence shown here is derived from an EMBL/GenBank/DDBJ whole genome shotgun (WGS) entry which is preliminary data.</text>
</comment>
<protein>
    <submittedName>
        <fullName evidence="1">Uncharacterized protein</fullName>
    </submittedName>
</protein>
<keyword evidence="2" id="KW-1185">Reference proteome</keyword>